<feature type="domain" description="RING-type" evidence="17">
    <location>
        <begin position="1749"/>
        <end position="1946"/>
    </location>
</feature>
<evidence type="ECO:0000313" key="20">
    <source>
        <dbReference type="Proteomes" id="UP001642409"/>
    </source>
</evidence>
<keyword evidence="10" id="KW-0067">ATP-binding</keyword>
<evidence type="ECO:0000256" key="9">
    <source>
        <dbReference type="ARBA" id="ARBA00022833"/>
    </source>
</evidence>
<dbReference type="Proteomes" id="UP001642409">
    <property type="component" value="Unassembled WGS sequence"/>
</dbReference>
<evidence type="ECO:0000256" key="6">
    <source>
        <dbReference type="ARBA" id="ARBA00022786"/>
    </source>
</evidence>
<keyword evidence="20" id="KW-1185">Reference proteome</keyword>
<feature type="domain" description="Helicase ATP-binding" evidence="15">
    <location>
        <begin position="351"/>
        <end position="510"/>
    </location>
</feature>
<dbReference type="EMBL" id="CAXDID020000010">
    <property type="protein sequence ID" value="CAL5979165.1"/>
    <property type="molecule type" value="Genomic_DNA"/>
</dbReference>
<dbReference type="PROSITE" id="PS51194">
    <property type="entry name" value="HELICASE_CTER"/>
    <property type="match status" value="1"/>
</dbReference>
<dbReference type="GO" id="GO:0008270">
    <property type="term" value="F:zinc ion binding"/>
    <property type="evidence" value="ECO:0007669"/>
    <property type="project" value="UniProtKB-KW"/>
</dbReference>
<dbReference type="PANTHER" id="PTHR18934:SF91">
    <property type="entry name" value="PRE-MRNA-SPLICING FACTOR ATP-DEPENDENT RNA HELICASE PRP16"/>
    <property type="match status" value="1"/>
</dbReference>
<reference evidence="18" key="1">
    <citation type="submission" date="2023-06" db="EMBL/GenBank/DDBJ databases">
        <authorList>
            <person name="Kurt Z."/>
        </authorList>
    </citation>
    <scope>NUCLEOTIDE SEQUENCE</scope>
</reference>
<keyword evidence="11 12" id="KW-0694">RNA-binding</keyword>
<evidence type="ECO:0000259" key="14">
    <source>
        <dbReference type="PROSITE" id="PS50961"/>
    </source>
</evidence>
<dbReference type="EMBL" id="CATOUU010000865">
    <property type="protein sequence ID" value="CAI9955480.1"/>
    <property type="molecule type" value="Genomic_DNA"/>
</dbReference>
<dbReference type="Gene3D" id="1.20.120.1750">
    <property type="match status" value="1"/>
</dbReference>
<evidence type="ECO:0000256" key="11">
    <source>
        <dbReference type="ARBA" id="ARBA00022884"/>
    </source>
</evidence>
<dbReference type="SUPFAM" id="SSF52540">
    <property type="entry name" value="P-loop containing nucleoside triphosphate hydrolases"/>
    <property type="match status" value="1"/>
</dbReference>
<dbReference type="GO" id="GO:0004386">
    <property type="term" value="F:helicase activity"/>
    <property type="evidence" value="ECO:0007669"/>
    <property type="project" value="UniProtKB-KW"/>
</dbReference>
<evidence type="ECO:0000256" key="2">
    <source>
        <dbReference type="ARBA" id="ARBA00022723"/>
    </source>
</evidence>
<keyword evidence="8 18" id="KW-0347">Helicase</keyword>
<feature type="domain" description="Helicase C-terminal" evidence="16">
    <location>
        <begin position="542"/>
        <end position="748"/>
    </location>
</feature>
<organism evidence="18">
    <name type="scientific">Hexamita inflata</name>
    <dbReference type="NCBI Taxonomy" id="28002"/>
    <lineage>
        <taxon>Eukaryota</taxon>
        <taxon>Metamonada</taxon>
        <taxon>Diplomonadida</taxon>
        <taxon>Hexamitidae</taxon>
        <taxon>Hexamitinae</taxon>
        <taxon>Hexamita</taxon>
    </lineage>
</organism>
<dbReference type="CDD" id="cd20335">
    <property type="entry name" value="BRcat_RBR"/>
    <property type="match status" value="1"/>
</dbReference>
<gene>
    <name evidence="18" type="ORF">HINF_LOCUS43125</name>
    <name evidence="19" type="ORF">HINF_LOCUS5312</name>
</gene>
<dbReference type="CDD" id="cd07323">
    <property type="entry name" value="LAM"/>
    <property type="match status" value="1"/>
</dbReference>
<dbReference type="SUPFAM" id="SSF46785">
    <property type="entry name" value="Winged helix' DNA-binding domain"/>
    <property type="match status" value="1"/>
</dbReference>
<evidence type="ECO:0000256" key="8">
    <source>
        <dbReference type="ARBA" id="ARBA00022806"/>
    </source>
</evidence>
<dbReference type="InterPro" id="IPR044066">
    <property type="entry name" value="TRIAD_supradom"/>
</dbReference>
<keyword evidence="6" id="KW-0833">Ubl conjugation pathway</keyword>
<evidence type="ECO:0000259" key="15">
    <source>
        <dbReference type="PROSITE" id="PS51192"/>
    </source>
</evidence>
<evidence type="ECO:0000313" key="19">
    <source>
        <dbReference type="EMBL" id="CAL5979165.1"/>
    </source>
</evidence>
<dbReference type="GO" id="GO:0016787">
    <property type="term" value="F:hydrolase activity"/>
    <property type="evidence" value="ECO:0007669"/>
    <property type="project" value="UniProtKB-KW"/>
</dbReference>
<keyword evidence="1" id="KW-0808">Transferase</keyword>
<dbReference type="InterPro" id="IPR006630">
    <property type="entry name" value="La_HTH"/>
</dbReference>
<keyword evidence="13" id="KW-0175">Coiled coil</keyword>
<keyword evidence="2" id="KW-0479">Metal-binding</keyword>
<protein>
    <submittedName>
        <fullName evidence="18">Pre-mRNA-splicing factor ATP-dependent RNA helicase</fullName>
    </submittedName>
    <submittedName>
        <fullName evidence="19">Pre-mRNA-splicing_factor ATP-dependent RNA helicase</fullName>
    </submittedName>
</protein>
<keyword evidence="3" id="KW-0677">Repeat</keyword>
<dbReference type="SMART" id="SM00490">
    <property type="entry name" value="HELICc"/>
    <property type="match status" value="1"/>
</dbReference>
<evidence type="ECO:0000256" key="7">
    <source>
        <dbReference type="ARBA" id="ARBA00022801"/>
    </source>
</evidence>
<keyword evidence="4" id="KW-0547">Nucleotide-binding</keyword>
<dbReference type="SMART" id="SM00487">
    <property type="entry name" value="DEXDc"/>
    <property type="match status" value="1"/>
</dbReference>
<evidence type="ECO:0000256" key="12">
    <source>
        <dbReference type="PROSITE-ProRule" id="PRU00332"/>
    </source>
</evidence>
<dbReference type="GO" id="GO:0005524">
    <property type="term" value="F:ATP binding"/>
    <property type="evidence" value="ECO:0007669"/>
    <property type="project" value="UniProtKB-KW"/>
</dbReference>
<evidence type="ECO:0000256" key="10">
    <source>
        <dbReference type="ARBA" id="ARBA00022840"/>
    </source>
</evidence>
<feature type="domain" description="HTH La-type RNA-binding" evidence="14">
    <location>
        <begin position="14"/>
        <end position="108"/>
    </location>
</feature>
<keyword evidence="9" id="KW-0862">Zinc</keyword>
<dbReference type="InterPro" id="IPR036390">
    <property type="entry name" value="WH_DNA-bd_sf"/>
</dbReference>
<keyword evidence="5" id="KW-0863">Zinc-finger</keyword>
<comment type="caution">
    <text evidence="18">The sequence shown here is derived from an EMBL/GenBank/DDBJ whole genome shotgun (WGS) entry which is preliminary data.</text>
</comment>
<dbReference type="Pfam" id="PF26200">
    <property type="entry name" value="Rcat_RNF216"/>
    <property type="match status" value="1"/>
</dbReference>
<dbReference type="SUPFAM" id="SSF57850">
    <property type="entry name" value="RING/U-box"/>
    <property type="match status" value="1"/>
</dbReference>
<proteinExistence type="predicted"/>
<dbReference type="PANTHER" id="PTHR18934">
    <property type="entry name" value="ATP-DEPENDENT RNA HELICASE"/>
    <property type="match status" value="1"/>
</dbReference>
<evidence type="ECO:0000256" key="5">
    <source>
        <dbReference type="ARBA" id="ARBA00022771"/>
    </source>
</evidence>
<evidence type="ECO:0000313" key="18">
    <source>
        <dbReference type="EMBL" id="CAI9955480.1"/>
    </source>
</evidence>
<evidence type="ECO:0000259" key="16">
    <source>
        <dbReference type="PROSITE" id="PS51194"/>
    </source>
</evidence>
<evidence type="ECO:0000256" key="3">
    <source>
        <dbReference type="ARBA" id="ARBA00022737"/>
    </source>
</evidence>
<reference evidence="19 20" key="2">
    <citation type="submission" date="2024-07" db="EMBL/GenBank/DDBJ databases">
        <authorList>
            <person name="Akdeniz Z."/>
        </authorList>
    </citation>
    <scope>NUCLEOTIDE SEQUENCE [LARGE SCALE GENOMIC DNA]</scope>
</reference>
<dbReference type="Pfam" id="PF00270">
    <property type="entry name" value="DEAD"/>
    <property type="match status" value="1"/>
</dbReference>
<evidence type="ECO:0000259" key="17">
    <source>
        <dbReference type="PROSITE" id="PS51873"/>
    </source>
</evidence>
<dbReference type="PROSITE" id="PS51192">
    <property type="entry name" value="HELICASE_ATP_BIND_1"/>
    <property type="match status" value="1"/>
</dbReference>
<sequence length="1946" mass="224808">MQGNNNDNDQQQTFQSEEEFYAAVKTQIEYYFSDQNLMDDIFMIQYLTNHNYQQMYDITEMINTFKKLKKLNPTKQQAIYALRDSEILQVVNGDYFKRIDEFDVQGSSPKQLRVWGYRTQDALIKVIQTFTGITPFKCKFIKDAGDLPHYSLVTFNTQQEAEQVYIYFGCQTDFTKKKYRKSFSINVKVNQVTQAQLRQLKSNIIVLRSDYYEGPQIVKPKLIDQKTNYNQILTLIGSIQQYKWPQTLQNNIYCKQSQQIIIDILNNLPKDQLFTSLTDLLQEKIFSILAFIEDLQAVTQANSQQWVQIVNYLDSFFNALVKKVDVSLEIRMFCFGKSMLPLPVYQLRNRVLQNRGSPFTILQSSTGSGKTTLFPAFMTQLPQAKINRMKIFITQPTSLTVRQIAKTINEKIICGMYKISTNPYDSSDICVCTPLQIIKMISQNPEIIKTSMFVLDEFHTRTIALDVLFAKLIENSKYLTQPYQFVMMSATPDQDIVSQLPQKEQSDLIMKIENCSPFNISQIRIKANSIKEAVATVPAKLAVDFIHEMVTKQKPVGNILCFTSGKKECEDICEQTIQGLKDNNNVVCVDFSQFKNMNVYAVHEELRKISAKSDKLVVVPIVMAGQATELEKTIASDPIPEDFSLKCIKVIAATNIAETSITIEDLVCLIDSGMFKEASWDDKKGIRILKEKQISAAQRTQRVGRVGRVRDGFAYLIDVDSSQKVEQQKPEISRIDLKQIILELKNMNIHLEEIYGTLPTQPDIRQVQNALSMLQIIKAIDVNRKITVSGKRLLDYKDISPFIGYIFEEILQKNKIDLVISIIAYCITIGSNDLVYNNFTSKISQQCFVEESDVATLIKCFICIEKQSQKERKQYCKDNGFSFTAFVHSRSQIQQIFQSIIENNPQYEYQSVEVDDSENSSSDAETVVSNSINREDSLNKFITSIQDNQILPALDFYVLAVSKLQNLIQPNTAQKQYGQFNTMSNIVSKPRYLFDASSILADKDNVVINCFDRPGSQTIVAYSSVYFYDIQYNETQDMYIGKFMHRLPNSYKKCDSIKVVQNSFSLPYSKLLFNKVFKEHAYYNFMNKMHQRIILNTTSTEYFAETQDKQYLYYTIKQQLTSEQNATLQATIQKLIELSAKCPSTLISRYPGLKDFYVEYKQTDNYCDAEFIRKQSSDENKAPFAYQFNLQSIVHMMNNPNDCRISFVFDLMMDTSKFKDFGYQNDWSYTGDTVIKIQNNNVINQLIIISDKQIPSLKQLKWFDQSANSYYSAYVDEDYKFNILSKNCVKGISATHTENELMFQQVGSQIYLTNSKIETQKDQSCQQDQENALKRILNQDKNYQEYRKIEMDIKKQKQSYFEQSKQLNDLYHQSTDKRSVKAMQANAKQANEQTLQQLQYTLENLKNNLSPATQNAVQQLDNMKKPCGNKQQQPMQQQINGIPQNKSISDILVGLMHEYIKPNVENSKQIPFMQGNIQENLFKPALAYIKQLCNDQETPFFYKETNGIYSLMIPQKHIHLFSGRNDNGNPSIIENNQFKWASYVHNYIVNFKVENFFNIENFKQNIERTLSIFGAFIQNIKYEESDKAKKTREKFFIKVRTTEAAFSVLNSIKTILQQQQQTYLPFNIVPRDLQRHPLTIQDIQELIKRSNMKNVQVTQIGSLIGDYREINSLLDALNKGLPFELSLKEIHLFNLPKQQIEQLVRKSKNKDVKINYKYNRLVVPTKLFSDFNAKIQEMLQQIKDDTLISFFLCECCHSNSHSISSVVEGKLHCQYYCEECVQQQLDSQLNEVQLQIKLGEGIENMGKFISFFLSNEKLRQTAFSMLKRTGEIKATQQKDFKFCPTCNKQAAPCGTPGQDTLLYSCQKCNHKWCSDCCDWHKPGKTCDQLGNVQRCPNCKIPTVKISGCNHITCNCGAHWCYVCGKQYTQDTIYPHLTQVHGGYSTQ</sequence>
<dbReference type="InterPro" id="IPR011545">
    <property type="entry name" value="DEAD/DEAH_box_helicase_dom"/>
</dbReference>
<dbReference type="GO" id="GO:0061630">
    <property type="term" value="F:ubiquitin protein ligase activity"/>
    <property type="evidence" value="ECO:0007669"/>
    <property type="project" value="UniProtKB-EC"/>
</dbReference>
<dbReference type="Gene3D" id="1.10.10.10">
    <property type="entry name" value="Winged helix-like DNA-binding domain superfamily/Winged helix DNA-binding domain"/>
    <property type="match status" value="1"/>
</dbReference>
<dbReference type="InterPro" id="IPR001650">
    <property type="entry name" value="Helicase_C-like"/>
</dbReference>
<evidence type="ECO:0000256" key="1">
    <source>
        <dbReference type="ARBA" id="ARBA00022679"/>
    </source>
</evidence>
<keyword evidence="7" id="KW-0378">Hydrolase</keyword>
<evidence type="ECO:0000256" key="4">
    <source>
        <dbReference type="ARBA" id="ARBA00022741"/>
    </source>
</evidence>
<name>A0AA86UEX1_9EUKA</name>
<evidence type="ECO:0000256" key="13">
    <source>
        <dbReference type="SAM" id="Coils"/>
    </source>
</evidence>
<dbReference type="SMART" id="SM00715">
    <property type="entry name" value="LA"/>
    <property type="match status" value="1"/>
</dbReference>
<feature type="coiled-coil region" evidence="13">
    <location>
        <begin position="1388"/>
        <end position="1415"/>
    </location>
</feature>
<dbReference type="GO" id="GO:0003723">
    <property type="term" value="F:RNA binding"/>
    <property type="evidence" value="ECO:0007669"/>
    <property type="project" value="UniProtKB-UniRule"/>
</dbReference>
<dbReference type="InterPro" id="IPR027417">
    <property type="entry name" value="P-loop_NTPase"/>
</dbReference>
<accession>A0AA86UEX1</accession>
<dbReference type="InterPro" id="IPR036388">
    <property type="entry name" value="WH-like_DNA-bd_sf"/>
</dbReference>
<dbReference type="InterPro" id="IPR014001">
    <property type="entry name" value="Helicase_ATP-bd"/>
</dbReference>
<dbReference type="PROSITE" id="PS51873">
    <property type="entry name" value="TRIAD"/>
    <property type="match status" value="1"/>
</dbReference>
<dbReference type="PROSITE" id="PS50961">
    <property type="entry name" value="HTH_LA"/>
    <property type="match status" value="1"/>
</dbReference>
<dbReference type="Gene3D" id="3.40.50.300">
    <property type="entry name" value="P-loop containing nucleotide triphosphate hydrolases"/>
    <property type="match status" value="2"/>
</dbReference>